<evidence type="ECO:0000313" key="1">
    <source>
        <dbReference type="EMBL" id="KAH7846898.1"/>
    </source>
</evidence>
<dbReference type="EMBL" id="CM037155">
    <property type="protein sequence ID" value="KAH7846898.1"/>
    <property type="molecule type" value="Genomic_DNA"/>
</dbReference>
<proteinExistence type="predicted"/>
<accession>A0ACB7Y1K1</accession>
<dbReference type="Proteomes" id="UP000828048">
    <property type="component" value="Chromosome 5"/>
</dbReference>
<comment type="caution">
    <text evidence="1">The sequence shown here is derived from an EMBL/GenBank/DDBJ whole genome shotgun (WGS) entry which is preliminary data.</text>
</comment>
<evidence type="ECO:0000313" key="2">
    <source>
        <dbReference type="Proteomes" id="UP000828048"/>
    </source>
</evidence>
<keyword evidence="2" id="KW-1185">Reference proteome</keyword>
<sequence length="196" mass="22103">MDWNLKAPSRGFKEFEQEPNSNTGPISRSSSFGGHGNKGDFSVDSKLDHVDFGNESVDNLPPKMASGSPKRAPAVSIEIQAASCQVDGCQADLSGWKPYHRRHNVCEWHAKTPEVEIGGHKQRFCQQCSRFHFLAEFDEGKRSCRRRLAGHNERRRESLLGSLLRYQGSDHHSETSYSRLFPIKLTIPVDLELIIP</sequence>
<reference evidence="1 2" key="1">
    <citation type="journal article" date="2021" name="Hortic Res">
        <title>High-quality reference genome and annotation aids understanding of berry development for evergreen blueberry (Vaccinium darrowii).</title>
        <authorList>
            <person name="Yu J."/>
            <person name="Hulse-Kemp A.M."/>
            <person name="Babiker E."/>
            <person name="Staton M."/>
        </authorList>
    </citation>
    <scope>NUCLEOTIDE SEQUENCE [LARGE SCALE GENOMIC DNA]</scope>
    <source>
        <strain evidence="2">cv. NJ 8807/NJ 8810</strain>
        <tissue evidence="1">Young leaf</tissue>
    </source>
</reference>
<organism evidence="1 2">
    <name type="scientific">Vaccinium darrowii</name>
    <dbReference type="NCBI Taxonomy" id="229202"/>
    <lineage>
        <taxon>Eukaryota</taxon>
        <taxon>Viridiplantae</taxon>
        <taxon>Streptophyta</taxon>
        <taxon>Embryophyta</taxon>
        <taxon>Tracheophyta</taxon>
        <taxon>Spermatophyta</taxon>
        <taxon>Magnoliopsida</taxon>
        <taxon>eudicotyledons</taxon>
        <taxon>Gunneridae</taxon>
        <taxon>Pentapetalae</taxon>
        <taxon>asterids</taxon>
        <taxon>Ericales</taxon>
        <taxon>Ericaceae</taxon>
        <taxon>Vaccinioideae</taxon>
        <taxon>Vaccinieae</taxon>
        <taxon>Vaccinium</taxon>
    </lineage>
</organism>
<gene>
    <name evidence="1" type="ORF">Vadar_019418</name>
</gene>
<protein>
    <submittedName>
        <fullName evidence="1">Uncharacterized protein</fullName>
    </submittedName>
</protein>
<name>A0ACB7Y1K1_9ERIC</name>